<evidence type="ECO:0000313" key="1">
    <source>
        <dbReference type="EMBL" id="ATG51174.1"/>
    </source>
</evidence>
<reference evidence="2" key="1">
    <citation type="submission" date="2017-09" db="EMBL/GenBank/DDBJ databases">
        <title>Brachybacterium sp. VM2412.</title>
        <authorList>
            <person name="Tak E.J."/>
            <person name="Bae J.-W."/>
        </authorList>
    </citation>
    <scope>NUCLEOTIDE SEQUENCE [LARGE SCALE GENOMIC DNA]</scope>
    <source>
        <strain evidence="2">VM2412</strain>
    </source>
</reference>
<name>A0A291GMH8_9MICO</name>
<evidence type="ECO:0000313" key="2">
    <source>
        <dbReference type="Proteomes" id="UP000218165"/>
    </source>
</evidence>
<dbReference type="AlphaFoldDB" id="A0A291GMH8"/>
<keyword evidence="2" id="KW-1185">Reference proteome</keyword>
<dbReference type="KEGG" id="brz:CFK38_06270"/>
<sequence>METVPTAPGALTLDQVHAVMSELSNKRPVFHSEADFQHAFAQLLAEKFTGLDVRLEMPYRAIGSPAPNLRTVVDLYCREPAGEGVTAIEFKYRTREWHGNVPGEKFRLLDHSATDLGRRDFVHDIERLERWSQDAGGTAFAILLTNDDAYWSAPNGRLPTNDAAFRIHEGVTLFGELRWAKNLYPENAHTLTGHFVMAWKDYSDLSVYEEARSKGNQLRYVVAAVER</sequence>
<dbReference type="RefSeq" id="WP_096802311.1">
    <property type="nucleotide sequence ID" value="NZ_CP023563.1"/>
</dbReference>
<evidence type="ECO:0008006" key="3">
    <source>
        <dbReference type="Google" id="ProtNLM"/>
    </source>
</evidence>
<proteinExistence type="predicted"/>
<dbReference type="EMBL" id="CP023563">
    <property type="protein sequence ID" value="ATG51174.1"/>
    <property type="molecule type" value="Genomic_DNA"/>
</dbReference>
<accession>A0A291GMH8</accession>
<dbReference type="Proteomes" id="UP000218165">
    <property type="component" value="Chromosome"/>
</dbReference>
<organism evidence="1 2">
    <name type="scientific">Brachybacterium vulturis</name>
    <dbReference type="NCBI Taxonomy" id="2017484"/>
    <lineage>
        <taxon>Bacteria</taxon>
        <taxon>Bacillati</taxon>
        <taxon>Actinomycetota</taxon>
        <taxon>Actinomycetes</taxon>
        <taxon>Micrococcales</taxon>
        <taxon>Dermabacteraceae</taxon>
        <taxon>Brachybacterium</taxon>
    </lineage>
</organism>
<protein>
    <recommendedName>
        <fullName evidence="3">Restriction endonuclease</fullName>
    </recommendedName>
</protein>
<gene>
    <name evidence="1" type="ORF">CFK38_06270</name>
</gene>
<dbReference type="OrthoDB" id="2817390at2"/>